<sequence length="314" mass="34257">MRDTPITIGIDVSKDHLDAALHPGSATRRFDNDAAGHTALRRWIGKRAVARIVFEATGIYHRALERRLTQAGLPVCKVNPRQARRFAEATGTLAKTDRVDALMLARFGVALEPAIRQAPSEKQAELAELVAAREGLSRDRTRTLNRKAATENGLLLRQTRHRLRQIEAQIAAIDKAVAALIDAEPVMAHRRDILLSIPGVGATTAHALLANMPELGSMEEGQAGALAGLAPITRQSGTWQGKSVIRGGRAQLRRALYMPALVAIRHNPDLKRQYDALVARGKPAMLAITAVMRKLIVLANALLRQDRSWAPKIA</sequence>
<dbReference type="AlphaFoldDB" id="A9HFE9"/>
<dbReference type="InterPro" id="IPR002525">
    <property type="entry name" value="Transp_IS110-like_N"/>
</dbReference>
<gene>
    <name evidence="3" type="ordered locus">GDI1409</name>
</gene>
<evidence type="ECO:0000259" key="2">
    <source>
        <dbReference type="Pfam" id="PF02371"/>
    </source>
</evidence>
<dbReference type="EMBL" id="AM889285">
    <property type="protein sequence ID" value="CAP55352.1"/>
    <property type="molecule type" value="Genomic_DNA"/>
</dbReference>
<dbReference type="KEGG" id="gdi:GDI1409"/>
<dbReference type="Proteomes" id="UP000001176">
    <property type="component" value="Chromosome"/>
</dbReference>
<proteinExistence type="predicted"/>
<dbReference type="PANTHER" id="PTHR33055:SF13">
    <property type="entry name" value="TRANSPOSASE"/>
    <property type="match status" value="1"/>
</dbReference>
<dbReference type="GO" id="GO:0003677">
    <property type="term" value="F:DNA binding"/>
    <property type="evidence" value="ECO:0007669"/>
    <property type="project" value="InterPro"/>
</dbReference>
<evidence type="ECO:0000259" key="1">
    <source>
        <dbReference type="Pfam" id="PF01548"/>
    </source>
</evidence>
<dbReference type="PANTHER" id="PTHR33055">
    <property type="entry name" value="TRANSPOSASE FOR INSERTION SEQUENCE ELEMENT IS1111A"/>
    <property type="match status" value="1"/>
</dbReference>
<protein>
    <submittedName>
        <fullName evidence="3">Putative transposase</fullName>
    </submittedName>
</protein>
<dbReference type="InterPro" id="IPR003346">
    <property type="entry name" value="Transposase_20"/>
</dbReference>
<evidence type="ECO:0000313" key="4">
    <source>
        <dbReference type="Proteomes" id="UP000001176"/>
    </source>
</evidence>
<dbReference type="GO" id="GO:0004803">
    <property type="term" value="F:transposase activity"/>
    <property type="evidence" value="ECO:0007669"/>
    <property type="project" value="InterPro"/>
</dbReference>
<dbReference type="GO" id="GO:0006313">
    <property type="term" value="P:DNA transposition"/>
    <property type="evidence" value="ECO:0007669"/>
    <property type="project" value="InterPro"/>
</dbReference>
<dbReference type="Pfam" id="PF01548">
    <property type="entry name" value="DEDD_Tnp_IS110"/>
    <property type="match status" value="1"/>
</dbReference>
<feature type="domain" description="Transposase IS110-like N-terminal" evidence="1">
    <location>
        <begin position="8"/>
        <end position="146"/>
    </location>
</feature>
<dbReference type="Pfam" id="PF02371">
    <property type="entry name" value="Transposase_20"/>
    <property type="match status" value="1"/>
</dbReference>
<keyword evidence="4" id="KW-1185">Reference proteome</keyword>
<feature type="domain" description="Transposase IS116/IS110/IS902 C-terminal" evidence="2">
    <location>
        <begin position="192"/>
        <end position="274"/>
    </location>
</feature>
<accession>A9HFE9</accession>
<dbReference type="InterPro" id="IPR047650">
    <property type="entry name" value="Transpos_IS110"/>
</dbReference>
<dbReference type="OrthoDB" id="8261795at2"/>
<evidence type="ECO:0000313" key="3">
    <source>
        <dbReference type="EMBL" id="CAP55352.1"/>
    </source>
</evidence>
<dbReference type="RefSeq" id="WP_012224677.1">
    <property type="nucleotide sequence ID" value="NC_010125.1"/>
</dbReference>
<organism evidence="3 4">
    <name type="scientific">Gluconacetobacter diazotrophicus (strain ATCC 49037 / DSM 5601 / CCUG 37298 / CIP 103539 / LMG 7603 / PAl5)</name>
    <dbReference type="NCBI Taxonomy" id="272568"/>
    <lineage>
        <taxon>Bacteria</taxon>
        <taxon>Pseudomonadati</taxon>
        <taxon>Pseudomonadota</taxon>
        <taxon>Alphaproteobacteria</taxon>
        <taxon>Acetobacterales</taxon>
        <taxon>Acetobacteraceae</taxon>
        <taxon>Gluconacetobacter</taxon>
    </lineage>
</organism>
<reference evidence="3 4" key="1">
    <citation type="journal article" date="2009" name="BMC Genomics">
        <title>Complete genome sequence of the sugarcane nitrogen-fixing endophyte Gluconacetobacter diazotrophicus Pal5.</title>
        <authorList>
            <person name="Bertalan M."/>
            <person name="Albano R."/>
            <person name="Padua V."/>
            <person name="Rouws L."/>
            <person name="Rojas C."/>
            <person name="Hemerly A."/>
            <person name="Teixeira K."/>
            <person name="Schwab S."/>
            <person name="Araujo J."/>
            <person name="Oliveira A."/>
            <person name="Franca L."/>
            <person name="Magalhaes V."/>
            <person name="Alqueres S."/>
            <person name="Cardoso A."/>
            <person name="Almeida W."/>
            <person name="Loureiro M.M."/>
            <person name="Nogueira E."/>
            <person name="Cidade D."/>
            <person name="Oliveira D."/>
            <person name="Simao T."/>
            <person name="Macedo J."/>
            <person name="Valadao A."/>
            <person name="Dreschsel M."/>
            <person name="Freitas F."/>
            <person name="Vidal M."/>
            <person name="Guedes H."/>
            <person name="Rodrigues E."/>
            <person name="Meneses C."/>
            <person name="Brioso P."/>
            <person name="Pozzer L."/>
            <person name="Figueiredo D."/>
            <person name="Montano H."/>
            <person name="Junior J."/>
            <person name="Filho G."/>
            <person name="Flores V."/>
            <person name="Ferreira B."/>
            <person name="Branco A."/>
            <person name="Gonzalez P."/>
            <person name="Guillobel H."/>
            <person name="Lemos M."/>
            <person name="Seibel L."/>
            <person name="Macedo J."/>
            <person name="Alves-Ferreira M."/>
            <person name="Sachetto-Martins G."/>
            <person name="Coelho A."/>
            <person name="Santos E."/>
            <person name="Amaral G."/>
            <person name="Neves A."/>
            <person name="Pacheco A.B."/>
            <person name="Carvalho D."/>
            <person name="Lery L."/>
            <person name="Bisch P."/>
            <person name="Rossle S.C."/>
            <person name="Urmenyi T."/>
            <person name="Kruger W.V."/>
            <person name="Martins O."/>
            <person name="Baldani J.I."/>
            <person name="Ferreira P.C."/>
        </authorList>
    </citation>
    <scope>NUCLEOTIDE SEQUENCE [LARGE SCALE GENOMIC DNA]</scope>
    <source>
        <strain evidence="4">ATCC 49037 / DSM 5601 / CCUG 37298 / CIP 103539 / LMG 7603 / PAl5</strain>
    </source>
</reference>
<name>A9HFE9_GLUDA</name>